<name>A0A6C0CLT8_9ZZZZ</name>
<dbReference type="NCBIfam" id="TIGR02167">
    <property type="entry name" value="Liste_lipo_26"/>
    <property type="match status" value="3"/>
</dbReference>
<reference evidence="1" key="1">
    <citation type="journal article" date="2020" name="Nature">
        <title>Giant virus diversity and host interactions through global metagenomics.</title>
        <authorList>
            <person name="Schulz F."/>
            <person name="Roux S."/>
            <person name="Paez-Espino D."/>
            <person name="Jungbluth S."/>
            <person name="Walsh D.A."/>
            <person name="Denef V.J."/>
            <person name="McMahon K.D."/>
            <person name="Konstantinidis K.T."/>
            <person name="Eloe-Fadrosh E.A."/>
            <person name="Kyrpides N.C."/>
            <person name="Woyke T."/>
        </authorList>
    </citation>
    <scope>NUCLEOTIDE SEQUENCE</scope>
    <source>
        <strain evidence="1">GVMAG-M-3300021185-45</strain>
    </source>
</reference>
<dbReference type="InterPro" id="IPR011889">
    <property type="entry name" value="Liste_lipo_26"/>
</dbReference>
<protein>
    <recommendedName>
        <fullName evidence="2">BspA family leucine-rich repeat surface protein</fullName>
    </recommendedName>
</protein>
<accession>A0A6C0CLT8</accession>
<sequence length="1000" mass="112593">MSVRYVDKIPDNQTFSTKVTQYFIEPSPGNPLGYNPVTGLNTKIEFYTEHPINPLTPWYGPIWYWDTSLVTDMSGAFKDFNMSGLFSPPPLTPTGSGGTKAPSNGSGFGLLWNTSNVINMESMFENFDAPGLNSPSSYEVYSISFLQNVATSFKDSYLSLSVKGPPSLSPRLSIAKNKYIEDDYDVWDVSKVQNMKNMFKNCLLKVFVLPYYSTGSPTILMSNWNTSSVITMESMFDGCQAGWGDGADPQKDCLPWEIIRKNGSNSYYNSWVTYNCTNFKKMFANSDLTSIYPPSFSPAQQNFLLKKYTTKKPIKGGWMIKDKTSDLTDMFLNSLKLISLFEIPFGSSGTPEYWQFNYVDPITTITTSIKTQIEDYYTTDKANADTPGAPGTLGFQPNEGINTKPEYSDISSNPYYGQIWDWDTSQVSNFSEAFTGAFYKAYNYYPDGGTGFDTPSNKWYFGTGPKSQADNNLTQTNSFNKPIWIDKWDTSSATDMNSMFVFDEGNRESKKMVFLSSSLETKYVNDNDPNTTGVLYRPPYTAWNTSSVTNMSYTFCAVPYTFISPTNLPNVKNWDTSYVTTMLQMYAINGNFGGDLNINFGLRSLDLSPKLINDISNTTTYVAWNTSSVVNMEEMFFNSYKYYKQTDALKFNIGKWNTSSVNNMSGMFNANKDFNEDISEWNTSSVTSMKSMFKEATTFDQYISNWDVSGVTTMESMFESASKFNSPLNEWNTSSVTTMESMFESAITFTHPLHRWDVSGVITMERMFANAKIFNNDIRMWAVSTSIPTSTTNMFSSCPLAEFPAPWNLYNGSPPGVTPSPSTYFNRDLTTKFYYPQYSTHDAVNPVTTFLLPNIYLKPRNIPPVVDNYKILDTKTDTRTLKAIVDSGTGLITLTGYDDAYTNESSASITITMETTSGSITSIEKFEVVIYDIPLGINDFPFPIEQKNKRCLGVNQKLAPGLARPTFNFSLGKFNPARFRSSNTKSKFKNVPIIVFKNQI</sequence>
<dbReference type="Pfam" id="PF03382">
    <property type="entry name" value="DUF285"/>
    <property type="match status" value="5"/>
</dbReference>
<dbReference type="InterPro" id="IPR005046">
    <property type="entry name" value="DUF285"/>
</dbReference>
<evidence type="ECO:0008006" key="2">
    <source>
        <dbReference type="Google" id="ProtNLM"/>
    </source>
</evidence>
<dbReference type="EMBL" id="MN739429">
    <property type="protein sequence ID" value="QHT04445.1"/>
    <property type="molecule type" value="Genomic_DNA"/>
</dbReference>
<dbReference type="AlphaFoldDB" id="A0A6C0CLT8"/>
<evidence type="ECO:0000313" key="1">
    <source>
        <dbReference type="EMBL" id="QHT04445.1"/>
    </source>
</evidence>
<proteinExistence type="predicted"/>
<organism evidence="1">
    <name type="scientific">viral metagenome</name>
    <dbReference type="NCBI Taxonomy" id="1070528"/>
    <lineage>
        <taxon>unclassified sequences</taxon>
        <taxon>metagenomes</taxon>
        <taxon>organismal metagenomes</taxon>
    </lineage>
</organism>